<sequence>MPSRTLKQSTQNDMSSRGWACCKCLYLNSGGRHVCQGALPLEGVYDEACNHWHCPSCRGAGNAPPSHTEDLHPTATKHLPFANPYRPSGPSEPPPQFEPHSHSRSHSHSSHSHSHPHSHPPHAHTHSNPRYPPQRPSNPRPLSQPHYHPQPHSHSHSHSPPHANTHPPPSHQQQQQTPHHHHHHHHAPFAPFSHTTAYLQSAARPSTITFAEVFPAPVSLPCVEPVLALAGLRLDYSVGRGGVGGFEGVEGIGEGGDRDGCFGEGWGEGADGGAEGDGDGDGERDGDGGEDGGGVGGGLYWGGGGSANGDGGGYCGGNNHGCGQDGNRDTEGGWWHETQDGEKGKGREQERGGEREKESVGGRNEKKRKAEKEKGKNGGMCKKLDKGKGKGREIVGRKVKGKEKETRRCPGVTSVRYPAGYQPASVEDVFDAGREDGYEYDHGYGRWDEMEREW</sequence>
<gene>
    <name evidence="1" type="ORF">F5144DRAFT_200291</name>
</gene>
<protein>
    <submittedName>
        <fullName evidence="1">Uncharacterized protein</fullName>
    </submittedName>
</protein>
<name>A0ACB7PIP8_9PEZI</name>
<organism evidence="1 2">
    <name type="scientific">Chaetomium tenue</name>
    <dbReference type="NCBI Taxonomy" id="1854479"/>
    <lineage>
        <taxon>Eukaryota</taxon>
        <taxon>Fungi</taxon>
        <taxon>Dikarya</taxon>
        <taxon>Ascomycota</taxon>
        <taxon>Pezizomycotina</taxon>
        <taxon>Sordariomycetes</taxon>
        <taxon>Sordariomycetidae</taxon>
        <taxon>Sordariales</taxon>
        <taxon>Chaetomiaceae</taxon>
        <taxon>Chaetomium</taxon>
    </lineage>
</organism>
<dbReference type="EMBL" id="JAGIZQ010000003">
    <property type="protein sequence ID" value="KAH6636906.1"/>
    <property type="molecule type" value="Genomic_DNA"/>
</dbReference>
<keyword evidence="2" id="KW-1185">Reference proteome</keyword>
<reference evidence="1 2" key="1">
    <citation type="journal article" date="2021" name="Nat. Commun.">
        <title>Genetic determinants of endophytism in the Arabidopsis root mycobiome.</title>
        <authorList>
            <person name="Mesny F."/>
            <person name="Miyauchi S."/>
            <person name="Thiergart T."/>
            <person name="Pickel B."/>
            <person name="Atanasova L."/>
            <person name="Karlsson M."/>
            <person name="Huettel B."/>
            <person name="Barry K.W."/>
            <person name="Haridas S."/>
            <person name="Chen C."/>
            <person name="Bauer D."/>
            <person name="Andreopoulos W."/>
            <person name="Pangilinan J."/>
            <person name="LaButti K."/>
            <person name="Riley R."/>
            <person name="Lipzen A."/>
            <person name="Clum A."/>
            <person name="Drula E."/>
            <person name="Henrissat B."/>
            <person name="Kohler A."/>
            <person name="Grigoriev I.V."/>
            <person name="Martin F.M."/>
            <person name="Hacquard S."/>
        </authorList>
    </citation>
    <scope>NUCLEOTIDE SEQUENCE [LARGE SCALE GENOMIC DNA]</scope>
    <source>
        <strain evidence="1 2">MPI-SDFR-AT-0079</strain>
    </source>
</reference>
<comment type="caution">
    <text evidence="1">The sequence shown here is derived from an EMBL/GenBank/DDBJ whole genome shotgun (WGS) entry which is preliminary data.</text>
</comment>
<evidence type="ECO:0000313" key="1">
    <source>
        <dbReference type="EMBL" id="KAH6636906.1"/>
    </source>
</evidence>
<dbReference type="Proteomes" id="UP000724584">
    <property type="component" value="Unassembled WGS sequence"/>
</dbReference>
<proteinExistence type="predicted"/>
<evidence type="ECO:0000313" key="2">
    <source>
        <dbReference type="Proteomes" id="UP000724584"/>
    </source>
</evidence>
<accession>A0ACB7PIP8</accession>